<organism evidence="1 2">
    <name type="scientific">Smallanthus sonchifolius</name>
    <dbReference type="NCBI Taxonomy" id="185202"/>
    <lineage>
        <taxon>Eukaryota</taxon>
        <taxon>Viridiplantae</taxon>
        <taxon>Streptophyta</taxon>
        <taxon>Embryophyta</taxon>
        <taxon>Tracheophyta</taxon>
        <taxon>Spermatophyta</taxon>
        <taxon>Magnoliopsida</taxon>
        <taxon>eudicotyledons</taxon>
        <taxon>Gunneridae</taxon>
        <taxon>Pentapetalae</taxon>
        <taxon>asterids</taxon>
        <taxon>campanulids</taxon>
        <taxon>Asterales</taxon>
        <taxon>Asteraceae</taxon>
        <taxon>Asteroideae</taxon>
        <taxon>Heliantheae alliance</taxon>
        <taxon>Millerieae</taxon>
        <taxon>Smallanthus</taxon>
    </lineage>
</organism>
<comment type="caution">
    <text evidence="1">The sequence shown here is derived from an EMBL/GenBank/DDBJ whole genome shotgun (WGS) entry which is preliminary data.</text>
</comment>
<proteinExistence type="predicted"/>
<sequence length="134" mass="15292">MSTIIIFAICITIFLVLRIKTELLTLIKHSVSALLRYAGVDFGLHDEDEDVCLVDLPIIRFEDLQNIRQRSVDRMCFICSKDYEGDDVVSQLSRCGHVFHSDCVGKRLRRKQTCCPFCRNPVFSGLSEAQCKGF</sequence>
<protein>
    <submittedName>
        <fullName evidence="1">Uncharacterized protein</fullName>
    </submittedName>
</protein>
<gene>
    <name evidence="1" type="ORF">L1987_52496</name>
</gene>
<reference evidence="2" key="1">
    <citation type="journal article" date="2022" name="Mol. Ecol. Resour.">
        <title>The genomes of chicory, endive, great burdock and yacon provide insights into Asteraceae palaeo-polyploidization history and plant inulin production.</title>
        <authorList>
            <person name="Fan W."/>
            <person name="Wang S."/>
            <person name="Wang H."/>
            <person name="Wang A."/>
            <person name="Jiang F."/>
            <person name="Liu H."/>
            <person name="Zhao H."/>
            <person name="Xu D."/>
            <person name="Zhang Y."/>
        </authorList>
    </citation>
    <scope>NUCLEOTIDE SEQUENCE [LARGE SCALE GENOMIC DNA]</scope>
    <source>
        <strain evidence="2">cv. Yunnan</strain>
    </source>
</reference>
<evidence type="ECO:0000313" key="1">
    <source>
        <dbReference type="EMBL" id="KAI3762073.1"/>
    </source>
</evidence>
<reference evidence="1 2" key="2">
    <citation type="journal article" date="2022" name="Mol. Ecol. Resour.">
        <title>The genomes of chicory, endive, great burdock and yacon provide insights into Asteraceae paleo-polyploidization history and plant inulin production.</title>
        <authorList>
            <person name="Fan W."/>
            <person name="Wang S."/>
            <person name="Wang H."/>
            <person name="Wang A."/>
            <person name="Jiang F."/>
            <person name="Liu H."/>
            <person name="Zhao H."/>
            <person name="Xu D."/>
            <person name="Zhang Y."/>
        </authorList>
    </citation>
    <scope>NUCLEOTIDE SEQUENCE [LARGE SCALE GENOMIC DNA]</scope>
    <source>
        <strain evidence="2">cv. Yunnan</strain>
        <tissue evidence="1">Leaves</tissue>
    </source>
</reference>
<dbReference type="Proteomes" id="UP001056120">
    <property type="component" value="Linkage Group LG17"/>
</dbReference>
<evidence type="ECO:0000313" key="2">
    <source>
        <dbReference type="Proteomes" id="UP001056120"/>
    </source>
</evidence>
<keyword evidence="2" id="KW-1185">Reference proteome</keyword>
<accession>A0ACB9ETW5</accession>
<dbReference type="EMBL" id="CM042034">
    <property type="protein sequence ID" value="KAI3762073.1"/>
    <property type="molecule type" value="Genomic_DNA"/>
</dbReference>
<name>A0ACB9ETW5_9ASTR</name>